<evidence type="ECO:0000256" key="2">
    <source>
        <dbReference type="SAM" id="Phobius"/>
    </source>
</evidence>
<sequence>MARDTEQNVASPDPQSGGTPPKRRLRWRRGVLAVSLALNLAVVGLVAGAVLRGPPDRDVSGGRMMGARDIGFGPYLAALDDSDRKTIGRDFVRRVGSPSQMRTRIEDHFSEVLGALQREPFAPEVFEAALDSQLDELRAWQAAGVQSLVAHVDSMSEAQRVDFTARLESVIANPPRDLNKRDAGKGGKSGFDKEGFERPEQPDARN</sequence>
<feature type="transmembrane region" description="Helical" evidence="2">
    <location>
        <begin position="31"/>
        <end position="51"/>
    </location>
</feature>
<evidence type="ECO:0008006" key="5">
    <source>
        <dbReference type="Google" id="ProtNLM"/>
    </source>
</evidence>
<feature type="compositionally biased region" description="Polar residues" evidence="1">
    <location>
        <begin position="7"/>
        <end position="18"/>
    </location>
</feature>
<dbReference type="RefSeq" id="WP_085836086.1">
    <property type="nucleotide sequence ID" value="NZ_FWFS01000004.1"/>
</dbReference>
<feature type="region of interest" description="Disordered" evidence="1">
    <location>
        <begin position="173"/>
        <end position="206"/>
    </location>
</feature>
<evidence type="ECO:0000313" key="4">
    <source>
        <dbReference type="Proteomes" id="UP000193862"/>
    </source>
</evidence>
<accession>A0A1Y5SGK0</accession>
<protein>
    <recommendedName>
        <fullName evidence="5">Periplasmic heavy metal sensor</fullName>
    </recommendedName>
</protein>
<keyword evidence="4" id="KW-1185">Reference proteome</keyword>
<keyword evidence="2" id="KW-0472">Membrane</keyword>
<dbReference type="Proteomes" id="UP000193862">
    <property type="component" value="Unassembled WGS sequence"/>
</dbReference>
<dbReference type="EMBL" id="FWFS01000004">
    <property type="protein sequence ID" value="SLN37474.1"/>
    <property type="molecule type" value="Genomic_DNA"/>
</dbReference>
<keyword evidence="2" id="KW-0812">Transmembrane</keyword>
<dbReference type="InterPro" id="IPR025961">
    <property type="entry name" value="Metal_resist"/>
</dbReference>
<proteinExistence type="predicted"/>
<evidence type="ECO:0000256" key="1">
    <source>
        <dbReference type="SAM" id="MobiDB-lite"/>
    </source>
</evidence>
<feature type="compositionally biased region" description="Basic and acidic residues" evidence="1">
    <location>
        <begin position="177"/>
        <end position="206"/>
    </location>
</feature>
<dbReference type="OrthoDB" id="7876971at2"/>
<gene>
    <name evidence="3" type="ORF">AQS8620_01375</name>
</gene>
<dbReference type="AlphaFoldDB" id="A0A1Y5SGK0"/>
<organism evidence="3 4">
    <name type="scientific">Aquimixticola soesokkakensis</name>
    <dbReference type="NCBI Taxonomy" id="1519096"/>
    <lineage>
        <taxon>Bacteria</taxon>
        <taxon>Pseudomonadati</taxon>
        <taxon>Pseudomonadota</taxon>
        <taxon>Alphaproteobacteria</taxon>
        <taxon>Rhodobacterales</taxon>
        <taxon>Paracoccaceae</taxon>
        <taxon>Aquimixticola</taxon>
    </lineage>
</organism>
<name>A0A1Y5SGK0_9RHOB</name>
<keyword evidence="2" id="KW-1133">Transmembrane helix</keyword>
<evidence type="ECO:0000313" key="3">
    <source>
        <dbReference type="EMBL" id="SLN37474.1"/>
    </source>
</evidence>
<dbReference type="Pfam" id="PF13801">
    <property type="entry name" value="Metal_resist"/>
    <property type="match status" value="1"/>
</dbReference>
<feature type="region of interest" description="Disordered" evidence="1">
    <location>
        <begin position="1"/>
        <end position="24"/>
    </location>
</feature>
<reference evidence="3 4" key="1">
    <citation type="submission" date="2017-03" db="EMBL/GenBank/DDBJ databases">
        <authorList>
            <person name="Afonso C.L."/>
            <person name="Miller P.J."/>
            <person name="Scott M.A."/>
            <person name="Spackman E."/>
            <person name="Goraichik I."/>
            <person name="Dimitrov K.M."/>
            <person name="Suarez D.L."/>
            <person name="Swayne D.E."/>
        </authorList>
    </citation>
    <scope>NUCLEOTIDE SEQUENCE [LARGE SCALE GENOMIC DNA]</scope>
    <source>
        <strain evidence="3 4">CECT 8620</strain>
    </source>
</reference>